<evidence type="ECO:0000313" key="3">
    <source>
        <dbReference type="RefSeq" id="XP_050929139.1"/>
    </source>
</evidence>
<dbReference type="RefSeq" id="XP_050929140.1">
    <property type="nucleotide sequence ID" value="XM_051073183.1"/>
</dbReference>
<dbReference type="RefSeq" id="XP_050929139.1">
    <property type="nucleotide sequence ID" value="XM_051073182.1"/>
</dbReference>
<dbReference type="InterPro" id="IPR031410">
    <property type="entry name" value="SAXO4"/>
</dbReference>
<evidence type="ECO:0000313" key="4">
    <source>
        <dbReference type="RefSeq" id="XP_050929140.1"/>
    </source>
</evidence>
<feature type="region of interest" description="Disordered" evidence="1">
    <location>
        <begin position="239"/>
        <end position="261"/>
    </location>
</feature>
<feature type="region of interest" description="Disordered" evidence="1">
    <location>
        <begin position="183"/>
        <end position="202"/>
    </location>
</feature>
<dbReference type="CTD" id="220004"/>
<dbReference type="GeneID" id="108885758"/>
<proteinExistence type="predicted"/>
<accession>A0AAJ8DS74</accession>
<reference evidence="3 4" key="1">
    <citation type="submission" date="2025-04" db="UniProtKB">
        <authorList>
            <consortium name="RefSeq"/>
        </authorList>
    </citation>
    <scope>IDENTIFICATION</scope>
    <source>
        <tissue evidence="3 4">Brain</tissue>
    </source>
</reference>
<evidence type="ECO:0000313" key="6">
    <source>
        <dbReference type="RefSeq" id="XP_050929142.1"/>
    </source>
</evidence>
<dbReference type="PANTHER" id="PTHR34349">
    <property type="entry name" value="PROTEIN PHOSPHATASE 1 REGULATORY SUBUNIT 32"/>
    <property type="match status" value="1"/>
</dbReference>
<dbReference type="RefSeq" id="XP_050929141.1">
    <property type="nucleotide sequence ID" value="XM_051073184.1"/>
</dbReference>
<dbReference type="GO" id="GO:0019902">
    <property type="term" value="F:phosphatase binding"/>
    <property type="evidence" value="ECO:0007669"/>
    <property type="project" value="TreeGrafter"/>
</dbReference>
<dbReference type="AlphaFoldDB" id="A0AAJ8DS74"/>
<dbReference type="PANTHER" id="PTHR34349:SF1">
    <property type="entry name" value="PROTEIN PHOSPHATASE 1 REGULATORY SUBUNIT 32"/>
    <property type="match status" value="1"/>
</dbReference>
<dbReference type="Pfam" id="PF15691">
    <property type="entry name" value="PPP1R32"/>
    <property type="match status" value="2"/>
</dbReference>
<sequence>MAELRRIVAPTVRATGGCERPTKDTLTVCNTSYRASYGGRVHDPGRPSFTSYLGHPSETGFTSNQRPAVYYRPGLDHTDNPQFGLLLSDSFMSQTKRHYQPHIRSDCLGALPNLINKPRDSGFHQLRSHPKTESGEEKTEYQRLFVAHRLTPAVSQNHVTIGPKRETGFSEGTDLLFNTFQEKNSSRVEPRHTHSSVMKNDFLPPSFLQGTEAIPGLRSHSCRETGFTRGAIAPLACPSSLLPSPQTKTNAPTEKAIGKKEPTGSLLNAPNNQAFPDTPFNCSHFTTHYKSKFCHDANVEKWRSGHTGAGIISSKMVNGYNRRDTDRRGRKSCWGQMCSSSVSLMNCGRRGGQTGRQAARCLRIILSDVLRTKRADLQISASH</sequence>
<evidence type="ECO:0000256" key="1">
    <source>
        <dbReference type="SAM" id="MobiDB-lite"/>
    </source>
</evidence>
<evidence type="ECO:0000313" key="2">
    <source>
        <dbReference type="Proteomes" id="UP000694890"/>
    </source>
</evidence>
<gene>
    <name evidence="3 4 5 6" type="primary">ppp1r32</name>
</gene>
<organism evidence="2 6">
    <name type="scientific">Lates calcarifer</name>
    <name type="common">Barramundi</name>
    <name type="synonym">Holocentrus calcarifer</name>
    <dbReference type="NCBI Taxonomy" id="8187"/>
    <lineage>
        <taxon>Eukaryota</taxon>
        <taxon>Metazoa</taxon>
        <taxon>Chordata</taxon>
        <taxon>Craniata</taxon>
        <taxon>Vertebrata</taxon>
        <taxon>Euteleostomi</taxon>
        <taxon>Actinopterygii</taxon>
        <taxon>Neopterygii</taxon>
        <taxon>Teleostei</taxon>
        <taxon>Neoteleostei</taxon>
        <taxon>Acanthomorphata</taxon>
        <taxon>Carangaria</taxon>
        <taxon>Carangaria incertae sedis</taxon>
        <taxon>Centropomidae</taxon>
        <taxon>Lates</taxon>
    </lineage>
</organism>
<dbReference type="RefSeq" id="XP_050929142.1">
    <property type="nucleotide sequence ID" value="XM_051073185.1"/>
</dbReference>
<protein>
    <submittedName>
        <fullName evidence="3 4">Protein phosphatase 1 regulatory subunit 32 isoform X1</fullName>
    </submittedName>
</protein>
<evidence type="ECO:0000313" key="5">
    <source>
        <dbReference type="RefSeq" id="XP_050929141.1"/>
    </source>
</evidence>
<dbReference type="Proteomes" id="UP000694890">
    <property type="component" value="Linkage group LG10"/>
</dbReference>
<name>A0AAJ8DS74_LATCA</name>